<proteinExistence type="predicted"/>
<evidence type="ECO:0000313" key="2">
    <source>
        <dbReference type="EMBL" id="JAH33248.1"/>
    </source>
</evidence>
<sequence>MRTGPLTQNTEESTNTDTLPPGQFAIKKYTLPSLTVAACLCCDTTLHFQCSVVNSRNEKFQRLPIF</sequence>
<evidence type="ECO:0000256" key="1">
    <source>
        <dbReference type="SAM" id="MobiDB-lite"/>
    </source>
</evidence>
<organism evidence="2">
    <name type="scientific">Anguilla anguilla</name>
    <name type="common">European freshwater eel</name>
    <name type="synonym">Muraena anguilla</name>
    <dbReference type="NCBI Taxonomy" id="7936"/>
    <lineage>
        <taxon>Eukaryota</taxon>
        <taxon>Metazoa</taxon>
        <taxon>Chordata</taxon>
        <taxon>Craniata</taxon>
        <taxon>Vertebrata</taxon>
        <taxon>Euteleostomi</taxon>
        <taxon>Actinopterygii</taxon>
        <taxon>Neopterygii</taxon>
        <taxon>Teleostei</taxon>
        <taxon>Anguilliformes</taxon>
        <taxon>Anguillidae</taxon>
        <taxon>Anguilla</taxon>
    </lineage>
</organism>
<name>A0A0E9RYD1_ANGAN</name>
<protein>
    <submittedName>
        <fullName evidence="2">Uncharacterized protein</fullName>
    </submittedName>
</protein>
<feature type="compositionally biased region" description="Polar residues" evidence="1">
    <location>
        <begin position="1"/>
        <end position="18"/>
    </location>
</feature>
<feature type="region of interest" description="Disordered" evidence="1">
    <location>
        <begin position="1"/>
        <end position="20"/>
    </location>
</feature>
<reference evidence="2" key="2">
    <citation type="journal article" date="2015" name="Fish Shellfish Immunol.">
        <title>Early steps in the European eel (Anguilla anguilla)-Vibrio vulnificus interaction in the gills: Role of the RtxA13 toxin.</title>
        <authorList>
            <person name="Callol A."/>
            <person name="Pajuelo D."/>
            <person name="Ebbesson L."/>
            <person name="Teles M."/>
            <person name="MacKenzie S."/>
            <person name="Amaro C."/>
        </authorList>
    </citation>
    <scope>NUCLEOTIDE SEQUENCE</scope>
</reference>
<dbReference type="EMBL" id="GBXM01075329">
    <property type="protein sequence ID" value="JAH33248.1"/>
    <property type="molecule type" value="Transcribed_RNA"/>
</dbReference>
<accession>A0A0E9RYD1</accession>
<dbReference type="AlphaFoldDB" id="A0A0E9RYD1"/>
<reference evidence="2" key="1">
    <citation type="submission" date="2014-11" db="EMBL/GenBank/DDBJ databases">
        <authorList>
            <person name="Amaro Gonzalez C."/>
        </authorList>
    </citation>
    <scope>NUCLEOTIDE SEQUENCE</scope>
</reference>